<geneLocation type="plasmid" evidence="11 12">
    <name>pMNOD01</name>
</geneLocation>
<dbReference type="GO" id="GO:0003677">
    <property type="term" value="F:DNA binding"/>
    <property type="evidence" value="ECO:0007669"/>
    <property type="project" value="UniProtKB-UniRule"/>
</dbReference>
<evidence type="ECO:0000256" key="4">
    <source>
        <dbReference type="ARBA" id="ARBA00023015"/>
    </source>
</evidence>
<dbReference type="InterPro" id="IPR001647">
    <property type="entry name" value="HTH_TetR"/>
</dbReference>
<dbReference type="GO" id="GO:0003700">
    <property type="term" value="F:DNA-binding transcription factor activity"/>
    <property type="evidence" value="ECO:0007669"/>
    <property type="project" value="UniProtKB-UniRule"/>
</dbReference>
<keyword evidence="6 8" id="KW-0804">Transcription</keyword>
<dbReference type="InterPro" id="IPR009057">
    <property type="entry name" value="Homeodomain-like_sf"/>
</dbReference>
<dbReference type="Pfam" id="PF00171">
    <property type="entry name" value="Aldedh"/>
    <property type="match status" value="1"/>
</dbReference>
<evidence type="ECO:0000313" key="12">
    <source>
        <dbReference type="Proteomes" id="UP000008207"/>
    </source>
</evidence>
<dbReference type="AlphaFoldDB" id="B8IVT8"/>
<dbReference type="KEGG" id="mno:Mnod_8404"/>
<dbReference type="GO" id="GO:0045892">
    <property type="term" value="P:negative regulation of DNA-templated transcription"/>
    <property type="evidence" value="ECO:0007669"/>
    <property type="project" value="UniProtKB-UniRule"/>
</dbReference>
<dbReference type="SUPFAM" id="SSF48498">
    <property type="entry name" value="Tetracyclin repressor-like, C-terminal domain"/>
    <property type="match status" value="1"/>
</dbReference>
<feature type="DNA-binding region" description="H-T-H motif" evidence="8 9">
    <location>
        <begin position="35"/>
        <end position="54"/>
    </location>
</feature>
<name>B8IVT8_METNO</name>
<dbReference type="InterPro" id="IPR015590">
    <property type="entry name" value="Aldehyde_DH_dom"/>
</dbReference>
<keyword evidence="11" id="KW-0614">Plasmid</keyword>
<evidence type="ECO:0000259" key="10">
    <source>
        <dbReference type="PROSITE" id="PS50977"/>
    </source>
</evidence>
<evidence type="ECO:0000256" key="5">
    <source>
        <dbReference type="ARBA" id="ARBA00023125"/>
    </source>
</evidence>
<evidence type="ECO:0000256" key="6">
    <source>
        <dbReference type="ARBA" id="ARBA00023163"/>
    </source>
</evidence>
<dbReference type="Gene3D" id="1.10.357.10">
    <property type="entry name" value="Tetracycline Repressor, domain 2"/>
    <property type="match status" value="1"/>
</dbReference>
<dbReference type="Pfam" id="PF13977">
    <property type="entry name" value="TetR_C_6"/>
    <property type="match status" value="1"/>
</dbReference>
<comment type="pathway">
    <text evidence="1 8">Amine and polyamine biosynthesis; betaine biosynthesis via choline pathway [regulation].</text>
</comment>
<keyword evidence="3" id="KW-0560">Oxidoreductase</keyword>
<dbReference type="PROSITE" id="PS50977">
    <property type="entry name" value="HTH_TETR_2"/>
    <property type="match status" value="1"/>
</dbReference>
<dbReference type="Gene3D" id="3.40.309.10">
    <property type="entry name" value="Aldehyde Dehydrogenase, Chain A, domain 2"/>
    <property type="match status" value="1"/>
</dbReference>
<dbReference type="SUPFAM" id="SSF46689">
    <property type="entry name" value="Homeodomain-like"/>
    <property type="match status" value="1"/>
</dbReference>
<dbReference type="HAMAP" id="MF_00768">
    <property type="entry name" value="HTH_type_BetI"/>
    <property type="match status" value="1"/>
</dbReference>
<reference evidence="12" key="1">
    <citation type="submission" date="2009-01" db="EMBL/GenBank/DDBJ databases">
        <title>Complete sequence of plasmid 1 of Methylobacterium nodulans ORS 2060.</title>
        <authorList>
            <consortium name="US DOE Joint Genome Institute"/>
            <person name="Lucas S."/>
            <person name="Copeland A."/>
            <person name="Lapidus A."/>
            <person name="Glavina del Rio T."/>
            <person name="Dalin E."/>
            <person name="Tice H."/>
            <person name="Bruce D."/>
            <person name="Goodwin L."/>
            <person name="Pitluck S."/>
            <person name="Sims D."/>
            <person name="Brettin T."/>
            <person name="Detter J.C."/>
            <person name="Han C."/>
            <person name="Larimer F."/>
            <person name="Land M."/>
            <person name="Hauser L."/>
            <person name="Kyrpides N."/>
            <person name="Ivanova N."/>
            <person name="Marx C.J."/>
            <person name="Richardson P."/>
        </authorList>
    </citation>
    <scope>NUCLEOTIDE SEQUENCE [LARGE SCALE GENOMIC DNA]</scope>
    <source>
        <strain evidence="12">LMG 21967 / CNCM I-2342 / ORS 2060</strain>
        <plasmid evidence="12">Plasmid pMNOD01</plasmid>
    </source>
</reference>
<dbReference type="InterPro" id="IPR016162">
    <property type="entry name" value="Ald_DH_N"/>
</dbReference>
<accession>B8IVT8</accession>
<comment type="function">
    <text evidence="7">Repressor involved in the biosynthesis of the osmoprotectant glycine betaine. It represses transcription of the choline transporter BetT and the genes of BetAB involved in the synthesis of glycine betaine.</text>
</comment>
<dbReference type="GO" id="GO:0016620">
    <property type="term" value="F:oxidoreductase activity, acting on the aldehyde or oxo group of donors, NAD or NADP as acceptor"/>
    <property type="evidence" value="ECO:0007669"/>
    <property type="project" value="InterPro"/>
</dbReference>
<dbReference type="PANTHER" id="PTHR11699">
    <property type="entry name" value="ALDEHYDE DEHYDROGENASE-RELATED"/>
    <property type="match status" value="1"/>
</dbReference>
<dbReference type="NCBIfam" id="NF001978">
    <property type="entry name" value="PRK00767.1"/>
    <property type="match status" value="1"/>
</dbReference>
<evidence type="ECO:0000256" key="7">
    <source>
        <dbReference type="ARBA" id="ARBA00024936"/>
    </source>
</evidence>
<dbReference type="EMBL" id="CP001350">
    <property type="protein sequence ID" value="ACL62528.1"/>
    <property type="molecule type" value="Genomic_DNA"/>
</dbReference>
<dbReference type="InterPro" id="IPR017757">
    <property type="entry name" value="Tscrpt_rep_BetI"/>
</dbReference>
<evidence type="ECO:0000256" key="1">
    <source>
        <dbReference type="ARBA" id="ARBA00004719"/>
    </source>
</evidence>
<evidence type="ECO:0000256" key="9">
    <source>
        <dbReference type="PROSITE-ProRule" id="PRU00335"/>
    </source>
</evidence>
<dbReference type="InterPro" id="IPR016161">
    <property type="entry name" value="Ald_DH/histidinol_DH"/>
</dbReference>
<evidence type="ECO:0000313" key="11">
    <source>
        <dbReference type="EMBL" id="ACL62528.1"/>
    </source>
</evidence>
<evidence type="ECO:0000256" key="2">
    <source>
        <dbReference type="ARBA" id="ARBA00022491"/>
    </source>
</evidence>
<keyword evidence="2 8" id="KW-0678">Repressor</keyword>
<dbReference type="Pfam" id="PF00440">
    <property type="entry name" value="TetR_N"/>
    <property type="match status" value="1"/>
</dbReference>
<keyword evidence="5 8" id="KW-0238">DNA-binding</keyword>
<comment type="function">
    <text evidence="8">Repressor involved in choline regulation of the bet genes.</text>
</comment>
<sequence length="677" mass="71603">MKHLEALQSFEAARRRHLIEATMETLAEVGFKAATLSEIARRANVSAGLFAHYFRGKDGLLEATLRFVAARLARVTAAKLAAASTRRERLFAVCDAALADEQFDRRTSAVWLAFWGQLTHSKRYQRVQYIYQRRMITNLRHSLRGLVPADCVALHARMIAAMIDGLWLRSHVANGTASGAEAGGAAARTIVRALIDGLLAGMPETAEPGASARPIAAALPVAEAPPIRHRSPTTGEEIARFAPARATEIRRAVQDAQRGLAAWKAIGAADRAQILRRCAGLLRAEGPDLARLESLETGRPLLHTAGLDLRDAGRALDHAAGIAERAAASWTDLGSGRFGHVRRGPVGIIAATGHWSAAILDLCRQAAGLAHGNAVVLAADAYATETSTRLADLFVRAGLPEGTLTVLRGDAESARLLRTYPGLATEAASAGGDDEVDLGAGLGRSKACTIVLPGADPARVAAAIFQGGRRWTGSSFAGQSRIYVHADMRPDLLDALRALASRLRLGSPLDPATQVGPLLSPTHAAGLEDALRSDLAAMAALVVGGQVSRGGTTRAAWLTPTVLDRCTELMSLVRGHNFAPVVTLIPFEDDQELIRRLVGRRATAGFGLFAGDPSRACRIANALDAAFCAINDDEAVSAAEDLEAAPAHPFGWSLSEHSSQDLSRTTRIIGGKGCGPI</sequence>
<dbReference type="HOGENOM" id="CLU_005391_1_0_5"/>
<dbReference type="RefSeq" id="WP_015934072.1">
    <property type="nucleotide sequence ID" value="NC_011892.1"/>
</dbReference>
<keyword evidence="12" id="KW-1185">Reference proteome</keyword>
<organism evidence="11 12">
    <name type="scientific">Methylobacterium nodulans (strain LMG 21967 / CNCM I-2342 / ORS 2060)</name>
    <dbReference type="NCBI Taxonomy" id="460265"/>
    <lineage>
        <taxon>Bacteria</taxon>
        <taxon>Pseudomonadati</taxon>
        <taxon>Pseudomonadota</taxon>
        <taxon>Alphaproteobacteria</taxon>
        <taxon>Hyphomicrobiales</taxon>
        <taxon>Methylobacteriaceae</taxon>
        <taxon>Methylobacterium</taxon>
    </lineage>
</organism>
<proteinExistence type="inferred from homology"/>
<evidence type="ECO:0000256" key="8">
    <source>
        <dbReference type="HAMAP-Rule" id="MF_00768"/>
    </source>
</evidence>
<protein>
    <recommendedName>
        <fullName evidence="8">HTH-type transcriptional regulator BetI</fullName>
    </recommendedName>
</protein>
<gene>
    <name evidence="8" type="primary">betI</name>
    <name evidence="11" type="ordered locus">Mnod_8404</name>
</gene>
<dbReference type="Proteomes" id="UP000008207">
    <property type="component" value="Plasmid pMNOD01"/>
</dbReference>
<feature type="domain" description="HTH tetR-type" evidence="10">
    <location>
        <begin position="12"/>
        <end position="72"/>
    </location>
</feature>
<dbReference type="InterPro" id="IPR036271">
    <property type="entry name" value="Tet_transcr_reg_TetR-rel_C_sf"/>
</dbReference>
<dbReference type="Gene3D" id="3.40.605.10">
    <property type="entry name" value="Aldehyde Dehydrogenase, Chain A, domain 1"/>
    <property type="match status" value="1"/>
</dbReference>
<dbReference type="GO" id="GO:0019285">
    <property type="term" value="P:glycine betaine biosynthetic process from choline"/>
    <property type="evidence" value="ECO:0007669"/>
    <property type="project" value="UniProtKB-UniRule"/>
</dbReference>
<dbReference type="InterPro" id="IPR016163">
    <property type="entry name" value="Ald_DH_C"/>
</dbReference>
<dbReference type="SUPFAM" id="SSF53720">
    <property type="entry name" value="ALDH-like"/>
    <property type="match status" value="1"/>
</dbReference>
<dbReference type="PRINTS" id="PR00455">
    <property type="entry name" value="HTHTETR"/>
</dbReference>
<dbReference type="InterPro" id="IPR039538">
    <property type="entry name" value="BetI_C"/>
</dbReference>
<evidence type="ECO:0000256" key="3">
    <source>
        <dbReference type="ARBA" id="ARBA00023002"/>
    </source>
</evidence>
<keyword evidence="4 8" id="KW-0805">Transcription regulation</keyword>
<dbReference type="UniPathway" id="UPA00529"/>